<dbReference type="CDD" id="cd07025">
    <property type="entry name" value="Peptidase_S66"/>
    <property type="match status" value="1"/>
</dbReference>
<keyword evidence="9" id="KW-1185">Reference proteome</keyword>
<gene>
    <name evidence="8" type="ORF">GCM10023337_18540</name>
</gene>
<keyword evidence="3" id="KW-0645">Protease</keyword>
<comment type="similarity">
    <text evidence="1">Belongs to the peptidase S66 family.</text>
</comment>
<keyword evidence="5" id="KW-0720">Serine protease</keyword>
<evidence type="ECO:0000256" key="4">
    <source>
        <dbReference type="ARBA" id="ARBA00022801"/>
    </source>
</evidence>
<dbReference type="EMBL" id="BAABKD010000011">
    <property type="protein sequence ID" value="GAA5091956.1"/>
    <property type="molecule type" value="Genomic_DNA"/>
</dbReference>
<accession>A0ABP9M9G0</accession>
<sequence>MKTESITQKGEQASCHAATPEGIYIISSSSAVEDASQLHWAQQHLRALGWQVQLDGDALAVHQRFAGSDAQRLAAIERALNQPHDVVLSSRGGYGLSRLLPFIDWKAVAQSGKRFVGHSDFTAFNLALLAQTGAISYAGPCAAFDFGVEQPDDLTLDLFHEAMTNQLEVLSFEAEGSDAVDTRGVLWGGNLAMLCSLLGTPYFPQVPYGILFLEDVGEHPYRIERYLNQLWQAGVLAQQQAIILGQFTGYHLAEHDRGYDMQAVIQWLRQTVKKPVVLNLPYGHVPLKATLPIGKKIGVATEDDMAYLLIEEHHHE</sequence>
<dbReference type="Gene3D" id="3.40.50.10740">
    <property type="entry name" value="Class I glutamine amidotransferase-like"/>
    <property type="match status" value="1"/>
</dbReference>
<keyword evidence="2" id="KW-0121">Carboxypeptidase</keyword>
<feature type="domain" description="LD-carboxypeptidase N-terminal" evidence="6">
    <location>
        <begin position="23"/>
        <end position="139"/>
    </location>
</feature>
<evidence type="ECO:0000256" key="1">
    <source>
        <dbReference type="ARBA" id="ARBA00010233"/>
    </source>
</evidence>
<dbReference type="SUPFAM" id="SSF141986">
    <property type="entry name" value="LD-carboxypeptidase A C-terminal domain-like"/>
    <property type="match status" value="1"/>
</dbReference>
<name>A0ABP9M9G0_9BURK</name>
<evidence type="ECO:0000313" key="9">
    <source>
        <dbReference type="Proteomes" id="UP001500227"/>
    </source>
</evidence>
<dbReference type="SUPFAM" id="SSF52317">
    <property type="entry name" value="Class I glutamine amidotransferase-like"/>
    <property type="match status" value="1"/>
</dbReference>
<dbReference type="InterPro" id="IPR003507">
    <property type="entry name" value="S66_fam"/>
</dbReference>
<dbReference type="Pfam" id="PF02016">
    <property type="entry name" value="Peptidase_S66"/>
    <property type="match status" value="1"/>
</dbReference>
<comment type="caution">
    <text evidence="8">The sequence shown here is derived from an EMBL/GenBank/DDBJ whole genome shotgun (WGS) entry which is preliminary data.</text>
</comment>
<dbReference type="PIRSF" id="PIRSF028757">
    <property type="entry name" value="LD-carboxypeptidase"/>
    <property type="match status" value="1"/>
</dbReference>
<dbReference type="InterPro" id="IPR027461">
    <property type="entry name" value="Carboxypeptidase_A_C_sf"/>
</dbReference>
<evidence type="ECO:0000256" key="3">
    <source>
        <dbReference type="ARBA" id="ARBA00022670"/>
    </source>
</evidence>
<dbReference type="PANTHER" id="PTHR30237">
    <property type="entry name" value="MURAMOYLTETRAPEPTIDE CARBOXYPEPTIDASE"/>
    <property type="match status" value="1"/>
</dbReference>
<evidence type="ECO:0000313" key="8">
    <source>
        <dbReference type="EMBL" id="GAA5091956.1"/>
    </source>
</evidence>
<protein>
    <submittedName>
        <fullName evidence="8">LD-carboxypeptidase</fullName>
    </submittedName>
</protein>
<dbReference type="InterPro" id="IPR027478">
    <property type="entry name" value="LdcA_N"/>
</dbReference>
<evidence type="ECO:0000259" key="6">
    <source>
        <dbReference type="Pfam" id="PF02016"/>
    </source>
</evidence>
<dbReference type="InterPro" id="IPR040921">
    <property type="entry name" value="Peptidase_S66C"/>
</dbReference>
<feature type="domain" description="LD-carboxypeptidase C-terminal" evidence="7">
    <location>
        <begin position="183"/>
        <end position="297"/>
    </location>
</feature>
<proteinExistence type="inferred from homology"/>
<keyword evidence="4" id="KW-0378">Hydrolase</keyword>
<dbReference type="Gene3D" id="3.50.30.60">
    <property type="entry name" value="LD-carboxypeptidase A C-terminal domain-like"/>
    <property type="match status" value="1"/>
</dbReference>
<dbReference type="InterPro" id="IPR040449">
    <property type="entry name" value="Peptidase_S66_N"/>
</dbReference>
<dbReference type="InterPro" id="IPR029062">
    <property type="entry name" value="Class_I_gatase-like"/>
</dbReference>
<dbReference type="RefSeq" id="WP_345371326.1">
    <property type="nucleotide sequence ID" value="NZ_BAABKD010000011.1"/>
</dbReference>
<dbReference type="Pfam" id="PF17676">
    <property type="entry name" value="Peptidase_S66C"/>
    <property type="match status" value="1"/>
</dbReference>
<evidence type="ECO:0000256" key="5">
    <source>
        <dbReference type="ARBA" id="ARBA00022825"/>
    </source>
</evidence>
<dbReference type="PANTHER" id="PTHR30237:SF2">
    <property type="entry name" value="MUREIN TETRAPEPTIDE CARBOXYPEPTIDASE"/>
    <property type="match status" value="1"/>
</dbReference>
<evidence type="ECO:0000256" key="2">
    <source>
        <dbReference type="ARBA" id="ARBA00022645"/>
    </source>
</evidence>
<organism evidence="8 9">
    <name type="scientific">Paenalcaligenes hermetiae</name>
    <dbReference type="NCBI Taxonomy" id="1157987"/>
    <lineage>
        <taxon>Bacteria</taxon>
        <taxon>Pseudomonadati</taxon>
        <taxon>Pseudomonadota</taxon>
        <taxon>Betaproteobacteria</taxon>
        <taxon>Burkholderiales</taxon>
        <taxon>Alcaligenaceae</taxon>
        <taxon>Paenalcaligenes</taxon>
    </lineage>
</organism>
<reference evidence="9" key="1">
    <citation type="journal article" date="2019" name="Int. J. Syst. Evol. Microbiol.">
        <title>The Global Catalogue of Microorganisms (GCM) 10K type strain sequencing project: providing services to taxonomists for standard genome sequencing and annotation.</title>
        <authorList>
            <consortium name="The Broad Institute Genomics Platform"/>
            <consortium name="The Broad Institute Genome Sequencing Center for Infectious Disease"/>
            <person name="Wu L."/>
            <person name="Ma J."/>
        </authorList>
    </citation>
    <scope>NUCLEOTIDE SEQUENCE [LARGE SCALE GENOMIC DNA]</scope>
    <source>
        <strain evidence="9">JCM 18423</strain>
    </source>
</reference>
<dbReference type="Proteomes" id="UP001500227">
    <property type="component" value="Unassembled WGS sequence"/>
</dbReference>
<evidence type="ECO:0000259" key="7">
    <source>
        <dbReference type="Pfam" id="PF17676"/>
    </source>
</evidence>